<dbReference type="SUPFAM" id="SSF75304">
    <property type="entry name" value="Amidase signature (AS) enzymes"/>
    <property type="match status" value="1"/>
</dbReference>
<dbReference type="PANTHER" id="PTHR11895:SF151">
    <property type="entry name" value="GLUTAMYL-TRNA(GLN) AMIDOTRANSFERASE SUBUNIT A"/>
    <property type="match status" value="1"/>
</dbReference>
<protein>
    <submittedName>
        <fullName evidence="3">Amidase</fullName>
    </submittedName>
</protein>
<gene>
    <name evidence="3" type="ORF">DYI23_14595</name>
</gene>
<feature type="domain" description="Amidase" evidence="2">
    <location>
        <begin position="28"/>
        <end position="433"/>
    </location>
</feature>
<dbReference type="InterPro" id="IPR036928">
    <property type="entry name" value="AS_sf"/>
</dbReference>
<proteinExistence type="inferred from homology"/>
<evidence type="ECO:0000313" key="3">
    <source>
        <dbReference type="EMBL" id="MBS8261451.1"/>
    </source>
</evidence>
<evidence type="ECO:0000256" key="1">
    <source>
        <dbReference type="ARBA" id="ARBA00009199"/>
    </source>
</evidence>
<dbReference type="EMBL" id="QTKU01000003">
    <property type="protein sequence ID" value="MBS8261451.1"/>
    <property type="molecule type" value="Genomic_DNA"/>
</dbReference>
<sequence>MTAQQDPVQLTASEAARKIREGLLTSTDLVKACLARIEATDGQLKAWAHLDPEQALAQASEMDAIRRAGRPLGSLHGVPVGLKDIIDSKGLPAERGSPIFAGRVPDEDAAVTERLRDAGAVILGKTKTTEVAFVHPTDTVNPHNVNHTPGGSSSGSAAAVAAYQVPLALGTQTNGSVIRPASFCGVYGFKPTRGVISREGVLQTSVSLDQIGVFARSAEDTALIADVLKGYDQRDAKSYPRPRPAMIEGYHAEPPAEPALAWIDLPFADRMSADAVAGFEELRGELGTRVEMVPAPPAFAGLVETQRILHEYEICQHLQETFEAHWDLISDTLKPVIDRGRKITHTAYEDALAQMQASEDFFHAFFMDYDAILTPAASGEAPVLGPTTGDPIFCTLWTLAGLPSLSMPLMVGETGLPIGVQIVGAQEEDGRLLRTARWLIDRLQANAA</sequence>
<reference evidence="3" key="1">
    <citation type="submission" date="2018-08" db="EMBL/GenBank/DDBJ databases">
        <authorList>
            <person name="Jin W."/>
            <person name="Wang H."/>
            <person name="Yang Y."/>
            <person name="Li M."/>
            <person name="Liu J."/>
        </authorList>
    </citation>
    <scope>NUCLEOTIDE SEQUENCE</scope>
    <source>
        <strain evidence="3">AESS21</strain>
    </source>
</reference>
<dbReference type="GO" id="GO:0003824">
    <property type="term" value="F:catalytic activity"/>
    <property type="evidence" value="ECO:0007669"/>
    <property type="project" value="InterPro"/>
</dbReference>
<evidence type="ECO:0000259" key="2">
    <source>
        <dbReference type="Pfam" id="PF01425"/>
    </source>
</evidence>
<dbReference type="Proteomes" id="UP000705379">
    <property type="component" value="Unassembled WGS sequence"/>
</dbReference>
<dbReference type="Pfam" id="PF01425">
    <property type="entry name" value="Amidase"/>
    <property type="match status" value="1"/>
</dbReference>
<dbReference type="PANTHER" id="PTHR11895">
    <property type="entry name" value="TRANSAMIDASE"/>
    <property type="match status" value="1"/>
</dbReference>
<dbReference type="InterPro" id="IPR000120">
    <property type="entry name" value="Amidase"/>
</dbReference>
<accession>A0A944CFT5</accession>
<comment type="caution">
    <text evidence="3">The sequence shown here is derived from an EMBL/GenBank/DDBJ whole genome shotgun (WGS) entry which is preliminary data.</text>
</comment>
<dbReference type="AlphaFoldDB" id="A0A944CFT5"/>
<name>A0A944CFT5_9HYPH</name>
<evidence type="ECO:0000313" key="4">
    <source>
        <dbReference type="Proteomes" id="UP000705379"/>
    </source>
</evidence>
<reference evidence="3" key="2">
    <citation type="journal article" date="2021" name="Microorganisms">
        <title>Bacterial Dimethylsulfoniopropionate Biosynthesis in the East China Sea.</title>
        <authorList>
            <person name="Liu J."/>
            <person name="Zhang Y."/>
            <person name="Liu J."/>
            <person name="Zhong H."/>
            <person name="Williams B.T."/>
            <person name="Zheng Y."/>
            <person name="Curson A.R.J."/>
            <person name="Sun C."/>
            <person name="Sun H."/>
            <person name="Song D."/>
            <person name="Wagner Mackenzie B."/>
            <person name="Bermejo Martinez A."/>
            <person name="Todd J.D."/>
            <person name="Zhang X.H."/>
        </authorList>
    </citation>
    <scope>NUCLEOTIDE SEQUENCE</scope>
    <source>
        <strain evidence="3">AESS21</strain>
    </source>
</reference>
<organism evidence="3 4">
    <name type="scientific">Roseibium polysiphoniae</name>
    <dbReference type="NCBI Taxonomy" id="2571221"/>
    <lineage>
        <taxon>Bacteria</taxon>
        <taxon>Pseudomonadati</taxon>
        <taxon>Pseudomonadota</taxon>
        <taxon>Alphaproteobacteria</taxon>
        <taxon>Hyphomicrobiales</taxon>
        <taxon>Stappiaceae</taxon>
        <taxon>Roseibium</taxon>
    </lineage>
</organism>
<dbReference type="InterPro" id="IPR023631">
    <property type="entry name" value="Amidase_dom"/>
</dbReference>
<comment type="similarity">
    <text evidence="1">Belongs to the amidase family.</text>
</comment>
<dbReference type="Gene3D" id="3.90.1300.10">
    <property type="entry name" value="Amidase signature (AS) domain"/>
    <property type="match status" value="1"/>
</dbReference>